<feature type="compositionally biased region" description="Low complexity" evidence="1">
    <location>
        <begin position="140"/>
        <end position="157"/>
    </location>
</feature>
<dbReference type="AlphaFoldDB" id="A0A6A6B4A8"/>
<feature type="region of interest" description="Disordered" evidence="1">
    <location>
        <begin position="127"/>
        <end position="160"/>
    </location>
</feature>
<accession>A0A6A6B4A8</accession>
<gene>
    <name evidence="2" type="ORF">K452DRAFT_300549</name>
</gene>
<reference evidence="2" key="1">
    <citation type="journal article" date="2020" name="Stud. Mycol.">
        <title>101 Dothideomycetes genomes: a test case for predicting lifestyles and emergence of pathogens.</title>
        <authorList>
            <person name="Haridas S."/>
            <person name="Albert R."/>
            <person name="Binder M."/>
            <person name="Bloem J."/>
            <person name="Labutti K."/>
            <person name="Salamov A."/>
            <person name="Andreopoulos B."/>
            <person name="Baker S."/>
            <person name="Barry K."/>
            <person name="Bills G."/>
            <person name="Bluhm B."/>
            <person name="Cannon C."/>
            <person name="Castanera R."/>
            <person name="Culley D."/>
            <person name="Daum C."/>
            <person name="Ezra D."/>
            <person name="Gonzalez J."/>
            <person name="Henrissat B."/>
            <person name="Kuo A."/>
            <person name="Liang C."/>
            <person name="Lipzen A."/>
            <person name="Lutzoni F."/>
            <person name="Magnuson J."/>
            <person name="Mondo S."/>
            <person name="Nolan M."/>
            <person name="Ohm R."/>
            <person name="Pangilinan J."/>
            <person name="Park H.-J."/>
            <person name="Ramirez L."/>
            <person name="Alfaro M."/>
            <person name="Sun H."/>
            <person name="Tritt A."/>
            <person name="Yoshinaga Y."/>
            <person name="Zwiers L.-H."/>
            <person name="Turgeon B."/>
            <person name="Goodwin S."/>
            <person name="Spatafora J."/>
            <person name="Crous P."/>
            <person name="Grigoriev I."/>
        </authorList>
    </citation>
    <scope>NUCLEOTIDE SEQUENCE</scope>
    <source>
        <strain evidence="2">CBS 121167</strain>
    </source>
</reference>
<proteinExistence type="predicted"/>
<sequence>MLLAAQKLLDGVVAAAGRGELCLAFQDAWTMLTSPGLPAACAVAAELVRLHKHEYTHTSCSRLPSSSPANADGSNAGHSPLNRSHAIQSLAVYLAALARIPPLDPAARICKRGKAFLAKALEHVLGGSGPGPLPHRPPTEGSAAAASGEEAGVEGSADTNAAARTASIEVEGAREAVPARDELPLWTADLDAFGFGDDYDVLGLGELGWVGGSGSGWGFGEDGGMVW</sequence>
<name>A0A6A6B4A8_9PEZI</name>
<feature type="region of interest" description="Disordered" evidence="1">
    <location>
        <begin position="58"/>
        <end position="80"/>
    </location>
</feature>
<dbReference type="Proteomes" id="UP000799438">
    <property type="component" value="Unassembled WGS sequence"/>
</dbReference>
<keyword evidence="3" id="KW-1185">Reference proteome</keyword>
<dbReference type="OrthoDB" id="4898680at2759"/>
<evidence type="ECO:0000313" key="2">
    <source>
        <dbReference type="EMBL" id="KAF2138962.1"/>
    </source>
</evidence>
<dbReference type="EMBL" id="ML995494">
    <property type="protein sequence ID" value="KAF2138962.1"/>
    <property type="molecule type" value="Genomic_DNA"/>
</dbReference>
<dbReference type="RefSeq" id="XP_033394675.1">
    <property type="nucleotide sequence ID" value="XM_033542342.1"/>
</dbReference>
<organism evidence="2 3">
    <name type="scientific">Aplosporella prunicola CBS 121167</name>
    <dbReference type="NCBI Taxonomy" id="1176127"/>
    <lineage>
        <taxon>Eukaryota</taxon>
        <taxon>Fungi</taxon>
        <taxon>Dikarya</taxon>
        <taxon>Ascomycota</taxon>
        <taxon>Pezizomycotina</taxon>
        <taxon>Dothideomycetes</taxon>
        <taxon>Dothideomycetes incertae sedis</taxon>
        <taxon>Botryosphaeriales</taxon>
        <taxon>Aplosporellaceae</taxon>
        <taxon>Aplosporella</taxon>
    </lineage>
</organism>
<protein>
    <submittedName>
        <fullName evidence="2">Uncharacterized protein</fullName>
    </submittedName>
</protein>
<evidence type="ECO:0000313" key="3">
    <source>
        <dbReference type="Proteomes" id="UP000799438"/>
    </source>
</evidence>
<evidence type="ECO:0000256" key="1">
    <source>
        <dbReference type="SAM" id="MobiDB-lite"/>
    </source>
</evidence>
<dbReference type="GeneID" id="54299839"/>